<dbReference type="RefSeq" id="WP_056977008.1">
    <property type="nucleotide sequence ID" value="NZ_AYYP01000060.1"/>
</dbReference>
<dbReference type="Pfam" id="PF19279">
    <property type="entry name" value="YegS_C"/>
    <property type="match status" value="1"/>
</dbReference>
<keyword evidence="7" id="KW-0443">Lipid metabolism</keyword>
<evidence type="ECO:0000313" key="10">
    <source>
        <dbReference type="EMBL" id="KRM63563.1"/>
    </source>
</evidence>
<dbReference type="EMBL" id="AYYP01000060">
    <property type="protein sequence ID" value="KRM63563.1"/>
    <property type="molecule type" value="Genomic_DNA"/>
</dbReference>
<dbReference type="InterPro" id="IPR045540">
    <property type="entry name" value="YegS/DAGK_C"/>
</dbReference>
<reference evidence="10 11" key="1">
    <citation type="journal article" date="2015" name="Genome Announc.">
        <title>Expanding the biotechnology potential of lactobacilli through comparative genomics of 213 strains and associated genera.</title>
        <authorList>
            <person name="Sun Z."/>
            <person name="Harris H.M."/>
            <person name="McCann A."/>
            <person name="Guo C."/>
            <person name="Argimon S."/>
            <person name="Zhang W."/>
            <person name="Yang X."/>
            <person name="Jeffery I.B."/>
            <person name="Cooney J.C."/>
            <person name="Kagawa T.F."/>
            <person name="Liu W."/>
            <person name="Song Y."/>
            <person name="Salvetti E."/>
            <person name="Wrobel A."/>
            <person name="Rasinkangas P."/>
            <person name="Parkhill J."/>
            <person name="Rea M.C."/>
            <person name="O'Sullivan O."/>
            <person name="Ritari J."/>
            <person name="Douillard F.P."/>
            <person name="Paul Ross R."/>
            <person name="Yang R."/>
            <person name="Briner A.E."/>
            <person name="Felis G.E."/>
            <person name="de Vos W.M."/>
            <person name="Barrangou R."/>
            <person name="Klaenhammer T.R."/>
            <person name="Caufield P.W."/>
            <person name="Cui Y."/>
            <person name="Zhang H."/>
            <person name="O'Toole P.W."/>
        </authorList>
    </citation>
    <scope>NUCLEOTIDE SEQUENCE [LARGE SCALE GENOMIC DNA]</scope>
    <source>
        <strain evidence="10 11">DSM 20509</strain>
    </source>
</reference>
<evidence type="ECO:0000256" key="5">
    <source>
        <dbReference type="ARBA" id="ARBA00022777"/>
    </source>
</evidence>
<dbReference type="InterPro" id="IPR005218">
    <property type="entry name" value="Diacylglycerol/lipid_kinase"/>
</dbReference>
<evidence type="ECO:0000256" key="7">
    <source>
        <dbReference type="ARBA" id="ARBA00023209"/>
    </source>
</evidence>
<sequence length="311" mass="35005">MSPHYHFIINPVAGSEHAKIVWPKLRQILQTRNISYSFDESRYPGHTEKLCRQYALNHPQAVIVLLGGDGTLHEAVNGLHKETKVSATLAYIPCGSGNDFARGLSIPADPVKALDRILAAKAPRLVDIGHYTEKFRNESAFFTNNIGIGFDAQIVYLTNHSPLKKWLNKYHLGFLSYAALFFKALKKQPTFKLEVTSPKGHQVFEQAFLCTTTNHPYFGGGVNLMPTAKINDGKLDLVVIEKKRTWPFLRLFLLMILPGHFHIFSRRVHHLQAPKLKLAVSSAEHGQADGEEMGTKPFEISFSINQQAFLY</sequence>
<dbReference type="GO" id="GO:0008654">
    <property type="term" value="P:phospholipid biosynthetic process"/>
    <property type="evidence" value="ECO:0007669"/>
    <property type="project" value="UniProtKB-KW"/>
</dbReference>
<dbReference type="InterPro" id="IPR001206">
    <property type="entry name" value="Diacylglycerol_kinase_cat_dom"/>
</dbReference>
<feature type="domain" description="DAGKc" evidence="9">
    <location>
        <begin position="1"/>
        <end position="134"/>
    </location>
</feature>
<dbReference type="GO" id="GO:0005524">
    <property type="term" value="F:ATP binding"/>
    <property type="evidence" value="ECO:0007669"/>
    <property type="project" value="UniProtKB-KW"/>
</dbReference>
<dbReference type="InterPro" id="IPR017438">
    <property type="entry name" value="ATP-NAD_kinase_N"/>
</dbReference>
<dbReference type="NCBIfam" id="TIGR00147">
    <property type="entry name" value="YegS/Rv2252/BmrU family lipid kinase"/>
    <property type="match status" value="1"/>
</dbReference>
<dbReference type="SUPFAM" id="SSF111331">
    <property type="entry name" value="NAD kinase/diacylglycerol kinase-like"/>
    <property type="match status" value="1"/>
</dbReference>
<evidence type="ECO:0000256" key="4">
    <source>
        <dbReference type="ARBA" id="ARBA00022741"/>
    </source>
</evidence>
<comment type="similarity">
    <text evidence="2">Belongs to the diacylglycerol/lipid kinase family.</text>
</comment>
<dbReference type="PANTHER" id="PTHR12358:SF54">
    <property type="entry name" value="SPHINGOSINE KINASE RELATED PROTEIN"/>
    <property type="match status" value="1"/>
</dbReference>
<keyword evidence="6" id="KW-0067">ATP-binding</keyword>
<accession>A0A0R2AGP6</accession>
<dbReference type="GO" id="GO:0016301">
    <property type="term" value="F:kinase activity"/>
    <property type="evidence" value="ECO:0007669"/>
    <property type="project" value="UniProtKB-KW"/>
</dbReference>
<dbReference type="Proteomes" id="UP000051008">
    <property type="component" value="Unassembled WGS sequence"/>
</dbReference>
<evidence type="ECO:0000256" key="3">
    <source>
        <dbReference type="ARBA" id="ARBA00022679"/>
    </source>
</evidence>
<organism evidence="10 11">
    <name type="scientific">Ligilactobacillus agilis DSM 20509</name>
    <dbReference type="NCBI Taxonomy" id="1423718"/>
    <lineage>
        <taxon>Bacteria</taxon>
        <taxon>Bacillati</taxon>
        <taxon>Bacillota</taxon>
        <taxon>Bacilli</taxon>
        <taxon>Lactobacillales</taxon>
        <taxon>Lactobacillaceae</taxon>
        <taxon>Ligilactobacillus</taxon>
    </lineage>
</organism>
<evidence type="ECO:0000256" key="8">
    <source>
        <dbReference type="ARBA" id="ARBA00023264"/>
    </source>
</evidence>
<comment type="cofactor">
    <cofactor evidence="1">
        <name>Mg(2+)</name>
        <dbReference type="ChEBI" id="CHEBI:18420"/>
    </cofactor>
</comment>
<name>A0A0R2AGP6_9LACO</name>
<dbReference type="PATRIC" id="fig|1423718.3.peg.362"/>
<protein>
    <recommendedName>
        <fullName evidence="9">DAGKc domain-containing protein</fullName>
    </recommendedName>
</protein>
<dbReference type="InterPro" id="IPR050187">
    <property type="entry name" value="Lipid_Phosphate_FormReg"/>
</dbReference>
<evidence type="ECO:0000259" key="9">
    <source>
        <dbReference type="PROSITE" id="PS50146"/>
    </source>
</evidence>
<evidence type="ECO:0000256" key="6">
    <source>
        <dbReference type="ARBA" id="ARBA00022840"/>
    </source>
</evidence>
<evidence type="ECO:0000313" key="11">
    <source>
        <dbReference type="Proteomes" id="UP000051008"/>
    </source>
</evidence>
<keyword evidence="7" id="KW-0594">Phospholipid biosynthesis</keyword>
<keyword evidence="5" id="KW-0418">Kinase</keyword>
<keyword evidence="3" id="KW-0808">Transferase</keyword>
<dbReference type="SMART" id="SM00046">
    <property type="entry name" value="DAGKc"/>
    <property type="match status" value="1"/>
</dbReference>
<dbReference type="InterPro" id="IPR016064">
    <property type="entry name" value="NAD/diacylglycerol_kinase_sf"/>
</dbReference>
<evidence type="ECO:0000256" key="2">
    <source>
        <dbReference type="ARBA" id="ARBA00005983"/>
    </source>
</evidence>
<gene>
    <name evidence="10" type="ORF">FC14_GL000345</name>
</gene>
<keyword evidence="7" id="KW-0444">Lipid biosynthesis</keyword>
<keyword evidence="11" id="KW-1185">Reference proteome</keyword>
<evidence type="ECO:0000256" key="1">
    <source>
        <dbReference type="ARBA" id="ARBA00001946"/>
    </source>
</evidence>
<dbReference type="AlphaFoldDB" id="A0A0R2AGP6"/>
<dbReference type="OrthoDB" id="9786026at2"/>
<dbReference type="PANTHER" id="PTHR12358">
    <property type="entry name" value="SPHINGOSINE KINASE"/>
    <property type="match status" value="1"/>
</dbReference>
<comment type="caution">
    <text evidence="10">The sequence shown here is derived from an EMBL/GenBank/DDBJ whole genome shotgun (WGS) entry which is preliminary data.</text>
</comment>
<keyword evidence="4" id="KW-0547">Nucleotide-binding</keyword>
<dbReference type="Pfam" id="PF00781">
    <property type="entry name" value="DAGK_cat"/>
    <property type="match status" value="1"/>
</dbReference>
<dbReference type="Gene3D" id="3.40.50.10330">
    <property type="entry name" value="Probable inorganic polyphosphate/atp-NAD kinase, domain 1"/>
    <property type="match status" value="1"/>
</dbReference>
<keyword evidence="8" id="KW-1208">Phospholipid metabolism</keyword>
<dbReference type="PROSITE" id="PS50146">
    <property type="entry name" value="DAGK"/>
    <property type="match status" value="1"/>
</dbReference>
<proteinExistence type="inferred from homology"/>
<dbReference type="Gene3D" id="2.60.200.40">
    <property type="match status" value="1"/>
</dbReference>